<feature type="transmembrane region" description="Helical" evidence="7">
    <location>
        <begin position="258"/>
        <end position="280"/>
    </location>
</feature>
<dbReference type="InterPro" id="IPR003362">
    <property type="entry name" value="Bact_transf"/>
</dbReference>
<evidence type="ECO:0000313" key="9">
    <source>
        <dbReference type="EMBL" id="MDN3708549.1"/>
    </source>
</evidence>
<feature type="transmembrane region" description="Helical" evidence="7">
    <location>
        <begin position="12"/>
        <end position="35"/>
    </location>
</feature>
<dbReference type="EMBL" id="JAUFQU010000001">
    <property type="protein sequence ID" value="MDN3708549.1"/>
    <property type="molecule type" value="Genomic_DNA"/>
</dbReference>
<evidence type="ECO:0000256" key="5">
    <source>
        <dbReference type="ARBA" id="ARBA00022989"/>
    </source>
</evidence>
<feature type="domain" description="Bacterial sugar transferase" evidence="8">
    <location>
        <begin position="253"/>
        <end position="436"/>
    </location>
</feature>
<organism evidence="9 10">
    <name type="scientific">Paenimyroides ceti</name>
    <dbReference type="NCBI Taxonomy" id="395087"/>
    <lineage>
        <taxon>Bacteria</taxon>
        <taxon>Pseudomonadati</taxon>
        <taxon>Bacteroidota</taxon>
        <taxon>Flavobacteriia</taxon>
        <taxon>Flavobacteriales</taxon>
        <taxon>Flavobacteriaceae</taxon>
        <taxon>Paenimyroides</taxon>
    </lineage>
</organism>
<dbReference type="NCBIfam" id="TIGR03025">
    <property type="entry name" value="EPS_sugtrans"/>
    <property type="match status" value="1"/>
</dbReference>
<dbReference type="Pfam" id="PF02397">
    <property type="entry name" value="Bac_transf"/>
    <property type="match status" value="1"/>
</dbReference>
<comment type="subcellular location">
    <subcellularLocation>
        <location evidence="1">Membrane</location>
        <topology evidence="1">Multi-pass membrane protein</topology>
    </subcellularLocation>
</comment>
<feature type="transmembrane region" description="Helical" evidence="7">
    <location>
        <begin position="41"/>
        <end position="59"/>
    </location>
</feature>
<sequence length="444" mass="52281">MIKQVGRYSKYLRPFTVLLDLVLLNLIAGIILPFGYISPPFHVFVSVVWIVLSWITKYYDIYRFTKLIQIASKVLKQFALFTIFCFAYIGFISGYIAPLSLLSYIAITFVCITFLKYAIFSGLKYFRRHFRGNQRKVVIIGQDPISNQLATFFHEEKDYGYDCLRQFPITELEEALQYCREGVDEIYLSLNKIESKQIKRVILFTDNFFMNLKYIPSRKEILSNSAKIQYYGFIPVIPERKTPLEIYYNRLIKRTFDIIFSIFVIVFVMSWLFPIIAILIKLESKGPVLFKQKRNGIYFEEFYCYKFRSMIVNVEADTHQVIKNDKRITKLGAFLRKSSIDEMPQFFNVLIGNMSVCGPRPHMVNLTNKYVEEVERFKLRHFIKPGITGMAQTHGYRGEIESQRDIINRVKYDVFYIESWSLLLDLKIIYLTVKNAVMGDNKAY</sequence>
<dbReference type="RefSeq" id="WP_290364410.1">
    <property type="nucleotide sequence ID" value="NZ_JAUFQU010000001.1"/>
</dbReference>
<dbReference type="Proteomes" id="UP001242368">
    <property type="component" value="Unassembled WGS sequence"/>
</dbReference>
<evidence type="ECO:0000313" key="10">
    <source>
        <dbReference type="Proteomes" id="UP001242368"/>
    </source>
</evidence>
<evidence type="ECO:0000256" key="2">
    <source>
        <dbReference type="ARBA" id="ARBA00006464"/>
    </source>
</evidence>
<dbReference type="PANTHER" id="PTHR30576:SF0">
    <property type="entry name" value="UNDECAPRENYL-PHOSPHATE N-ACETYLGALACTOSAMINYL 1-PHOSPHATE TRANSFERASE-RELATED"/>
    <property type="match status" value="1"/>
</dbReference>
<keyword evidence="3" id="KW-0808">Transferase</keyword>
<dbReference type="InterPro" id="IPR017475">
    <property type="entry name" value="EPS_sugar_tfrase"/>
</dbReference>
<dbReference type="PANTHER" id="PTHR30576">
    <property type="entry name" value="COLANIC BIOSYNTHESIS UDP-GLUCOSE LIPID CARRIER TRANSFERASE"/>
    <property type="match status" value="1"/>
</dbReference>
<evidence type="ECO:0000256" key="1">
    <source>
        <dbReference type="ARBA" id="ARBA00004141"/>
    </source>
</evidence>
<protein>
    <submittedName>
        <fullName evidence="9">Exopolysaccharide biosynthesis polyprenyl glycosylphosphotransferase</fullName>
    </submittedName>
</protein>
<accession>A0ABT8CZZ7</accession>
<evidence type="ECO:0000256" key="3">
    <source>
        <dbReference type="ARBA" id="ARBA00022679"/>
    </source>
</evidence>
<keyword evidence="4 7" id="KW-0812">Transmembrane</keyword>
<keyword evidence="5 7" id="KW-1133">Transmembrane helix</keyword>
<evidence type="ECO:0000256" key="7">
    <source>
        <dbReference type="SAM" id="Phobius"/>
    </source>
</evidence>
<reference evidence="10" key="1">
    <citation type="journal article" date="2019" name="Int. J. Syst. Evol. Microbiol.">
        <title>The Global Catalogue of Microorganisms (GCM) 10K type strain sequencing project: providing services to taxonomists for standard genome sequencing and annotation.</title>
        <authorList>
            <consortium name="The Broad Institute Genomics Platform"/>
            <consortium name="The Broad Institute Genome Sequencing Center for Infectious Disease"/>
            <person name="Wu L."/>
            <person name="Ma J."/>
        </authorList>
    </citation>
    <scope>NUCLEOTIDE SEQUENCE [LARGE SCALE GENOMIC DNA]</scope>
    <source>
        <strain evidence="10">CECT 7184</strain>
    </source>
</reference>
<name>A0ABT8CZZ7_9FLAO</name>
<comment type="caution">
    <text evidence="9">The sequence shown here is derived from an EMBL/GenBank/DDBJ whole genome shotgun (WGS) entry which is preliminary data.</text>
</comment>
<proteinExistence type="inferred from homology"/>
<gene>
    <name evidence="9" type="ORF">QW060_15715</name>
</gene>
<feature type="transmembrane region" description="Helical" evidence="7">
    <location>
        <begin position="103"/>
        <end position="126"/>
    </location>
</feature>
<comment type="similarity">
    <text evidence="2">Belongs to the bacterial sugar transferase family.</text>
</comment>
<keyword evidence="10" id="KW-1185">Reference proteome</keyword>
<evidence type="ECO:0000259" key="8">
    <source>
        <dbReference type="Pfam" id="PF02397"/>
    </source>
</evidence>
<feature type="transmembrane region" description="Helical" evidence="7">
    <location>
        <begin position="79"/>
        <end position="97"/>
    </location>
</feature>
<keyword evidence="6 7" id="KW-0472">Membrane</keyword>
<evidence type="ECO:0000256" key="6">
    <source>
        <dbReference type="ARBA" id="ARBA00023136"/>
    </source>
</evidence>
<evidence type="ECO:0000256" key="4">
    <source>
        <dbReference type="ARBA" id="ARBA00022692"/>
    </source>
</evidence>